<dbReference type="GO" id="GO:0008143">
    <property type="term" value="F:poly(A) binding"/>
    <property type="evidence" value="ECO:0007669"/>
    <property type="project" value="TreeGrafter"/>
</dbReference>
<dbReference type="Pfam" id="PF00076">
    <property type="entry name" value="RRM_1"/>
    <property type="match status" value="1"/>
</dbReference>
<reference evidence="8" key="1">
    <citation type="submission" date="2025-08" db="UniProtKB">
        <authorList>
            <consortium name="RefSeq"/>
        </authorList>
    </citation>
    <scope>IDENTIFICATION</scope>
    <source>
        <tissue evidence="8">Kidney</tissue>
    </source>
</reference>
<dbReference type="KEGG" id="pvp:105299909"/>
<dbReference type="InterPro" id="IPR000504">
    <property type="entry name" value="RRM_dom"/>
</dbReference>
<evidence type="ECO:0000256" key="5">
    <source>
        <dbReference type="SAM" id="MobiDB-lite"/>
    </source>
</evidence>
<dbReference type="InterPro" id="IPR035979">
    <property type="entry name" value="RBD_domain_sf"/>
</dbReference>
<evidence type="ECO:0000259" key="6">
    <source>
        <dbReference type="PROSITE" id="PS50102"/>
    </source>
</evidence>
<dbReference type="RefSeq" id="XP_011370179.1">
    <property type="nucleotide sequence ID" value="XM_011371877.1"/>
</dbReference>
<feature type="region of interest" description="Disordered" evidence="5">
    <location>
        <begin position="229"/>
        <end position="266"/>
    </location>
</feature>
<dbReference type="CTD" id="390748"/>
<evidence type="ECO:0000256" key="3">
    <source>
        <dbReference type="ARBA" id="ARBA00022884"/>
    </source>
</evidence>
<accession>A0A6P3R8Y7</accession>
<feature type="region of interest" description="Disordered" evidence="5">
    <location>
        <begin position="20"/>
        <end position="70"/>
    </location>
</feature>
<dbReference type="GO" id="GO:0000288">
    <property type="term" value="P:nuclear-transcribed mRNA catabolic process, deadenylation-dependent decay"/>
    <property type="evidence" value="ECO:0007669"/>
    <property type="project" value="TreeGrafter"/>
</dbReference>
<dbReference type="SUPFAM" id="SSF54928">
    <property type="entry name" value="RNA-binding domain, RBD"/>
    <property type="match status" value="1"/>
</dbReference>
<dbReference type="AlphaFoldDB" id="A0A6P3R8Y7"/>
<protein>
    <submittedName>
        <fullName evidence="8">Embryonic polyadenylate-binding protein 2</fullName>
    </submittedName>
</protein>
<dbReference type="PROSITE" id="PS50102">
    <property type="entry name" value="RRM"/>
    <property type="match status" value="1"/>
</dbReference>
<dbReference type="PANTHER" id="PTHR23236:SF27">
    <property type="entry name" value="EMBRYONIC POLYADENYLATE-BINDING PROTEIN 2"/>
    <property type="match status" value="1"/>
</dbReference>
<dbReference type="GO" id="GO:0005737">
    <property type="term" value="C:cytoplasm"/>
    <property type="evidence" value="ECO:0007669"/>
    <property type="project" value="UniProtKB-SubCell"/>
</dbReference>
<dbReference type="Gene3D" id="3.30.70.330">
    <property type="match status" value="1"/>
</dbReference>
<keyword evidence="3 4" id="KW-0694">RNA-binding</keyword>
<dbReference type="SMART" id="SM00360">
    <property type="entry name" value="RRM"/>
    <property type="match status" value="1"/>
</dbReference>
<sequence>MWPFLSHALFPPPTEAWLQRASSDSEAQGWGAWSRTEKTSLAPGCGDRKEEEAREAEDNEEDEEDASFPLSLLESEDLAEHPVADQELESIKLKLWAMEQAQGPEPPRAQALAEKEEGSGAMLAQQLLSPETGRPYPGTPVEKMEVDHRSIYVGNVDYGGTAKELEAYFNHCGEVQRVTILCDKFSGHPKGYAYVEFASESSVQAAVELDESIFRGRVIKVLPKRTNLPGISSTDRGGLRKHPGTRGAPFPRSSLQGGAHFRPQGRNRERGRVSLWYSPY</sequence>
<gene>
    <name evidence="8" type="primary">PABPN1L</name>
</gene>
<evidence type="ECO:0000313" key="8">
    <source>
        <dbReference type="RefSeq" id="XP_011370179.1"/>
    </source>
</evidence>
<dbReference type="InterPro" id="IPR012677">
    <property type="entry name" value="Nucleotide-bd_a/b_plait_sf"/>
</dbReference>
<name>A0A6P3R8Y7_PTEVA</name>
<evidence type="ECO:0000256" key="4">
    <source>
        <dbReference type="PROSITE-ProRule" id="PRU00176"/>
    </source>
</evidence>
<dbReference type="GeneID" id="105299909"/>
<organism evidence="7 8">
    <name type="scientific">Pteropus vampyrus</name>
    <name type="common">Large flying fox</name>
    <dbReference type="NCBI Taxonomy" id="132908"/>
    <lineage>
        <taxon>Eukaryota</taxon>
        <taxon>Metazoa</taxon>
        <taxon>Chordata</taxon>
        <taxon>Craniata</taxon>
        <taxon>Vertebrata</taxon>
        <taxon>Euteleostomi</taxon>
        <taxon>Mammalia</taxon>
        <taxon>Eutheria</taxon>
        <taxon>Laurasiatheria</taxon>
        <taxon>Chiroptera</taxon>
        <taxon>Yinpterochiroptera</taxon>
        <taxon>Pteropodoidea</taxon>
        <taxon>Pteropodidae</taxon>
        <taxon>Pteropodinae</taxon>
        <taxon>Pteropus</taxon>
    </lineage>
</organism>
<evidence type="ECO:0000256" key="2">
    <source>
        <dbReference type="ARBA" id="ARBA00022490"/>
    </source>
</evidence>
<comment type="subcellular location">
    <subcellularLocation>
        <location evidence="1">Cytoplasm</location>
    </subcellularLocation>
</comment>
<dbReference type="PANTHER" id="PTHR23236">
    <property type="entry name" value="EUKARYOTIC TRANSLATION INITIATION FACTOR 4B/4H"/>
    <property type="match status" value="1"/>
</dbReference>
<keyword evidence="7" id="KW-1185">Reference proteome</keyword>
<dbReference type="GO" id="GO:0005634">
    <property type="term" value="C:nucleus"/>
    <property type="evidence" value="ECO:0007669"/>
    <property type="project" value="TreeGrafter"/>
</dbReference>
<dbReference type="OrthoDB" id="4726at2759"/>
<evidence type="ECO:0000313" key="7">
    <source>
        <dbReference type="Proteomes" id="UP000515202"/>
    </source>
</evidence>
<dbReference type="Proteomes" id="UP000515202">
    <property type="component" value="Unplaced"/>
</dbReference>
<feature type="compositionally biased region" description="Acidic residues" evidence="5">
    <location>
        <begin position="53"/>
        <end position="66"/>
    </location>
</feature>
<feature type="domain" description="RRM" evidence="6">
    <location>
        <begin position="149"/>
        <end position="226"/>
    </location>
</feature>
<evidence type="ECO:0000256" key="1">
    <source>
        <dbReference type="ARBA" id="ARBA00004496"/>
    </source>
</evidence>
<proteinExistence type="predicted"/>
<keyword evidence="2" id="KW-0963">Cytoplasm</keyword>